<evidence type="ECO:0000256" key="7">
    <source>
        <dbReference type="ARBA" id="ARBA00022833"/>
    </source>
</evidence>
<dbReference type="EC" id="2.3.2.27" evidence="2"/>
<dbReference type="PROSITE" id="PS50089">
    <property type="entry name" value="ZF_RING_2"/>
    <property type="match status" value="1"/>
</dbReference>
<keyword evidence="3" id="KW-0808">Transferase</keyword>
<gene>
    <name evidence="11" type="ORF">B456_009G067800</name>
    <name evidence="12" type="ORF">Gorai_011274</name>
</gene>
<feature type="region of interest" description="Disordered" evidence="9">
    <location>
        <begin position="132"/>
        <end position="156"/>
    </location>
</feature>
<dbReference type="Gramene" id="KJB55182">
    <property type="protein sequence ID" value="KJB55182"/>
    <property type="gene ID" value="B456_009G067800"/>
</dbReference>
<reference evidence="12" key="3">
    <citation type="submission" date="2020-04" db="EMBL/GenBank/DDBJ databases">
        <authorList>
            <person name="Grover C.E."/>
            <person name="Arick M.A. II"/>
            <person name="Thrash A."/>
            <person name="Conover J.L."/>
            <person name="Sanders W.S."/>
            <person name="Peterson D.G."/>
            <person name="Scheffler J.A."/>
            <person name="Scheffler B.E."/>
            <person name="Wendel J.F."/>
        </authorList>
    </citation>
    <scope>NUCLEOTIDE SEQUENCE</scope>
    <source>
        <strain evidence="12">8</strain>
        <tissue evidence="12">Leaf</tissue>
    </source>
</reference>
<dbReference type="InterPro" id="IPR013083">
    <property type="entry name" value="Znf_RING/FYVE/PHD"/>
</dbReference>
<organism evidence="11 13">
    <name type="scientific">Gossypium raimondii</name>
    <name type="common">Peruvian cotton</name>
    <name type="synonym">Gossypium klotzschianum subsp. raimondii</name>
    <dbReference type="NCBI Taxonomy" id="29730"/>
    <lineage>
        <taxon>Eukaryota</taxon>
        <taxon>Viridiplantae</taxon>
        <taxon>Streptophyta</taxon>
        <taxon>Embryophyta</taxon>
        <taxon>Tracheophyta</taxon>
        <taxon>Spermatophyta</taxon>
        <taxon>Magnoliopsida</taxon>
        <taxon>eudicotyledons</taxon>
        <taxon>Gunneridae</taxon>
        <taxon>Pentapetalae</taxon>
        <taxon>rosids</taxon>
        <taxon>malvids</taxon>
        <taxon>Malvales</taxon>
        <taxon>Malvaceae</taxon>
        <taxon>Malvoideae</taxon>
        <taxon>Gossypium</taxon>
    </lineage>
</organism>
<evidence type="ECO:0000313" key="11">
    <source>
        <dbReference type="EMBL" id="KJB55183.1"/>
    </source>
</evidence>
<dbReference type="Proteomes" id="UP000593578">
    <property type="component" value="Unassembled WGS sequence"/>
</dbReference>
<dbReference type="SMART" id="SM00184">
    <property type="entry name" value="RING"/>
    <property type="match status" value="1"/>
</dbReference>
<evidence type="ECO:0000313" key="13">
    <source>
        <dbReference type="Proteomes" id="UP000032304"/>
    </source>
</evidence>
<dbReference type="Pfam" id="PF13639">
    <property type="entry name" value="zf-RING_2"/>
    <property type="match status" value="1"/>
</dbReference>
<dbReference type="Gramene" id="KJB55185">
    <property type="protein sequence ID" value="KJB55185"/>
    <property type="gene ID" value="B456_009G067800"/>
</dbReference>
<dbReference type="AlphaFoldDB" id="A0A0D2RVC2"/>
<keyword evidence="13" id="KW-1185">Reference proteome</keyword>
<dbReference type="InterPro" id="IPR045191">
    <property type="entry name" value="MBR1/2-like"/>
</dbReference>
<dbReference type="OrthoDB" id="8062037at2759"/>
<feature type="region of interest" description="Disordered" evidence="9">
    <location>
        <begin position="343"/>
        <end position="362"/>
    </location>
</feature>
<keyword evidence="7" id="KW-0862">Zinc</keyword>
<evidence type="ECO:0000256" key="3">
    <source>
        <dbReference type="ARBA" id="ARBA00022679"/>
    </source>
</evidence>
<evidence type="ECO:0000259" key="10">
    <source>
        <dbReference type="PROSITE" id="PS50089"/>
    </source>
</evidence>
<dbReference type="GO" id="GO:0061630">
    <property type="term" value="F:ubiquitin protein ligase activity"/>
    <property type="evidence" value="ECO:0007669"/>
    <property type="project" value="UniProtKB-EC"/>
</dbReference>
<dbReference type="Gene3D" id="3.30.40.10">
    <property type="entry name" value="Zinc/RING finger domain, C3HC4 (zinc finger)"/>
    <property type="match status" value="1"/>
</dbReference>
<dbReference type="eggNOG" id="KOG0800">
    <property type="taxonomic scope" value="Eukaryota"/>
</dbReference>
<dbReference type="Proteomes" id="UP000032304">
    <property type="component" value="Chromosome 9"/>
</dbReference>
<dbReference type="EMBL" id="CM001748">
    <property type="protein sequence ID" value="KJB55185.1"/>
    <property type="molecule type" value="Genomic_DNA"/>
</dbReference>
<dbReference type="PANTHER" id="PTHR22937:SF136">
    <property type="entry name" value="RING-TYPE E3 UBIQUITIN TRANSFERASE"/>
    <property type="match status" value="1"/>
</dbReference>
<accession>A0A0D2RVC2</accession>
<dbReference type="Gramene" id="KJB55183">
    <property type="protein sequence ID" value="KJB55183"/>
    <property type="gene ID" value="B456_009G067800"/>
</dbReference>
<evidence type="ECO:0000256" key="4">
    <source>
        <dbReference type="ARBA" id="ARBA00022723"/>
    </source>
</evidence>
<feature type="region of interest" description="Disordered" evidence="9">
    <location>
        <begin position="214"/>
        <end position="319"/>
    </location>
</feature>
<dbReference type="EMBL" id="JABEZZ010000009">
    <property type="protein sequence ID" value="MBA0594365.1"/>
    <property type="molecule type" value="Genomic_DNA"/>
</dbReference>
<dbReference type="KEGG" id="gra:105769135"/>
<keyword evidence="4" id="KW-0479">Metal-binding</keyword>
<dbReference type="FunFam" id="3.30.40.10:FF:000504">
    <property type="entry name" value="E3 ubiquitin-protein ligase arkadia"/>
    <property type="match status" value="1"/>
</dbReference>
<evidence type="ECO:0000256" key="9">
    <source>
        <dbReference type="SAM" id="MobiDB-lite"/>
    </source>
</evidence>
<evidence type="ECO:0000256" key="2">
    <source>
        <dbReference type="ARBA" id="ARBA00012483"/>
    </source>
</evidence>
<evidence type="ECO:0000313" key="14">
    <source>
        <dbReference type="Proteomes" id="UP000593578"/>
    </source>
</evidence>
<feature type="compositionally biased region" description="Low complexity" evidence="9">
    <location>
        <begin position="345"/>
        <end position="355"/>
    </location>
</feature>
<dbReference type="PANTHER" id="PTHR22937">
    <property type="entry name" value="E3 UBIQUITIN-PROTEIN LIGASE RNF165"/>
    <property type="match status" value="1"/>
</dbReference>
<dbReference type="InterPro" id="IPR001841">
    <property type="entry name" value="Znf_RING"/>
</dbReference>
<evidence type="ECO:0000256" key="1">
    <source>
        <dbReference type="ARBA" id="ARBA00000900"/>
    </source>
</evidence>
<keyword evidence="6" id="KW-0833">Ubl conjugation pathway</keyword>
<proteinExistence type="predicted"/>
<protein>
    <recommendedName>
        <fullName evidence="2">RING-type E3 ubiquitin transferase</fullName>
        <ecNumber evidence="2">2.3.2.27</ecNumber>
    </recommendedName>
</protein>
<feature type="compositionally biased region" description="Polar residues" evidence="9">
    <location>
        <begin position="290"/>
        <end position="300"/>
    </location>
</feature>
<evidence type="ECO:0000313" key="12">
    <source>
        <dbReference type="EMBL" id="MBA0594365.1"/>
    </source>
</evidence>
<dbReference type="GO" id="GO:0008270">
    <property type="term" value="F:zinc ion binding"/>
    <property type="evidence" value="ECO:0007669"/>
    <property type="project" value="UniProtKB-KW"/>
</dbReference>
<feature type="domain" description="RING-type" evidence="10">
    <location>
        <begin position="495"/>
        <end position="536"/>
    </location>
</feature>
<evidence type="ECO:0000256" key="5">
    <source>
        <dbReference type="ARBA" id="ARBA00022771"/>
    </source>
</evidence>
<comment type="catalytic activity">
    <reaction evidence="1">
        <text>S-ubiquitinyl-[E2 ubiquitin-conjugating enzyme]-L-cysteine + [acceptor protein]-L-lysine = [E2 ubiquitin-conjugating enzyme]-L-cysteine + N(6)-ubiquitinyl-[acceptor protein]-L-lysine.</text>
        <dbReference type="EC" id="2.3.2.27"/>
    </reaction>
</comment>
<reference evidence="12 14" key="2">
    <citation type="journal article" date="2019" name="Genome Biol. Evol.">
        <title>Insights into the evolution of the New World diploid cottons (Gossypium, subgenus Houzingenia) based on genome sequencing.</title>
        <authorList>
            <person name="Grover C.E."/>
            <person name="Arick M.A. 2nd"/>
            <person name="Thrash A."/>
            <person name="Conover J.L."/>
            <person name="Sanders W.S."/>
            <person name="Peterson D.G."/>
            <person name="Frelichowski J.E."/>
            <person name="Scheffler J.A."/>
            <person name="Scheffler B.E."/>
            <person name="Wendel J.F."/>
        </authorList>
    </citation>
    <scope>NUCLEOTIDE SEQUENCE [LARGE SCALE GENOMIC DNA]</scope>
    <source>
        <strain evidence="12">8</strain>
        <tissue evidence="12">Leaf</tissue>
    </source>
</reference>
<name>A0A0D2RVC2_GOSRA</name>
<dbReference type="EMBL" id="CM001748">
    <property type="protein sequence ID" value="KJB55183.1"/>
    <property type="molecule type" value="Genomic_DNA"/>
</dbReference>
<reference evidence="11 13" key="1">
    <citation type="journal article" date="2012" name="Nature">
        <title>Repeated polyploidization of Gossypium genomes and the evolution of spinnable cotton fibres.</title>
        <authorList>
            <person name="Paterson A.H."/>
            <person name="Wendel J.F."/>
            <person name="Gundlach H."/>
            <person name="Guo H."/>
            <person name="Jenkins J."/>
            <person name="Jin D."/>
            <person name="Llewellyn D."/>
            <person name="Showmaker K.C."/>
            <person name="Shu S."/>
            <person name="Udall J."/>
            <person name="Yoo M.J."/>
            <person name="Byers R."/>
            <person name="Chen W."/>
            <person name="Doron-Faigenboim A."/>
            <person name="Duke M.V."/>
            <person name="Gong L."/>
            <person name="Grimwood J."/>
            <person name="Grover C."/>
            <person name="Grupp K."/>
            <person name="Hu G."/>
            <person name="Lee T.H."/>
            <person name="Li J."/>
            <person name="Lin L."/>
            <person name="Liu T."/>
            <person name="Marler B.S."/>
            <person name="Page J.T."/>
            <person name="Roberts A.W."/>
            <person name="Romanel E."/>
            <person name="Sanders W.S."/>
            <person name="Szadkowski E."/>
            <person name="Tan X."/>
            <person name="Tang H."/>
            <person name="Xu C."/>
            <person name="Wang J."/>
            <person name="Wang Z."/>
            <person name="Zhang D."/>
            <person name="Zhang L."/>
            <person name="Ashrafi H."/>
            <person name="Bedon F."/>
            <person name="Bowers J.E."/>
            <person name="Brubaker C.L."/>
            <person name="Chee P.W."/>
            <person name="Das S."/>
            <person name="Gingle A.R."/>
            <person name="Haigler C.H."/>
            <person name="Harker D."/>
            <person name="Hoffmann L.V."/>
            <person name="Hovav R."/>
            <person name="Jones D.C."/>
            <person name="Lemke C."/>
            <person name="Mansoor S."/>
            <person name="ur Rahman M."/>
            <person name="Rainville L.N."/>
            <person name="Rambani A."/>
            <person name="Reddy U.K."/>
            <person name="Rong J.K."/>
            <person name="Saranga Y."/>
            <person name="Scheffler B.E."/>
            <person name="Scheffler J.A."/>
            <person name="Stelly D.M."/>
            <person name="Triplett B.A."/>
            <person name="Van Deynze A."/>
            <person name="Vaslin M.F."/>
            <person name="Waghmare V.N."/>
            <person name="Walford S.A."/>
            <person name="Wright R.J."/>
            <person name="Zaki E.A."/>
            <person name="Zhang T."/>
            <person name="Dennis E.S."/>
            <person name="Mayer K.F."/>
            <person name="Peterson D.G."/>
            <person name="Rokhsar D.S."/>
            <person name="Wang X."/>
            <person name="Schmutz J."/>
        </authorList>
    </citation>
    <scope>NUCLEOTIDE SEQUENCE [LARGE SCALE GENOMIC DNA]</scope>
</reference>
<keyword evidence="5 8" id="KW-0863">Zinc-finger</keyword>
<feature type="compositionally biased region" description="Polar residues" evidence="9">
    <location>
        <begin position="307"/>
        <end position="318"/>
    </location>
</feature>
<evidence type="ECO:0000256" key="6">
    <source>
        <dbReference type="ARBA" id="ARBA00022786"/>
    </source>
</evidence>
<dbReference type="SUPFAM" id="SSF57850">
    <property type="entry name" value="RING/U-box"/>
    <property type="match status" value="1"/>
</dbReference>
<feature type="compositionally biased region" description="Low complexity" evidence="9">
    <location>
        <begin position="252"/>
        <end position="271"/>
    </location>
</feature>
<sequence>MDGYTGKRAVNGLVPGKGSGLILKDHVNIREQNPQFCNRIGCSRRLNSMKGTPNCYSGKAKCSKPSYHPSSSGKEIIGSSSGVYTEVSNIRKFSTNILRKLSSQLEIDSSETSSVQEEPEVSELLSPLGKIQGGLLPESEDSDSGEVTVMEVGSSSVASNTKRGRSFFQKSGLGNQDTPASPSVTLASRSAFQATQGNTSKYCLRNLRCDSTSVVAPAGCSSSDSSFSRRKYSVKKRDSEGESSSSTWGKKLSGSSPEGLNNSSSLSGSISDSRRARNWSSNRDCGIASSVRTQRSNSSYGRGRLPNQANGNSLTLNESPIVIPQAPQSDIRTDMNAPVPIETASTRTSSYSRSGSIDESLRGFMPSSPSEVSGYHSSVNQGSFQHYNMDGFAEVLLELERIEQDEELTYEQLLVLETSLLLNGLDFYDRHRDMRLDIDDMSYEELLALEERMGTVSTAVPEEALSKCLKNGIYKATSLEDANVRFEGEKDDIKCSICQEEYVIGDEVGRLHCEHRYHIACIQEWLRMKNWCPICKASAEPTQSCSPTSYSS</sequence>
<dbReference type="EMBL" id="CM001748">
    <property type="protein sequence ID" value="KJB55182.1"/>
    <property type="molecule type" value="Genomic_DNA"/>
</dbReference>
<evidence type="ECO:0000256" key="8">
    <source>
        <dbReference type="PROSITE-ProRule" id="PRU00175"/>
    </source>
</evidence>